<protein>
    <submittedName>
        <fullName evidence="3">Oligopeptide ABC transporter, periplasmic oligopeptide-binding protein OppA</fullName>
    </submittedName>
</protein>
<proteinExistence type="predicted"/>
<feature type="region of interest" description="Disordered" evidence="2">
    <location>
        <begin position="28"/>
        <end position="53"/>
    </location>
</feature>
<dbReference type="Pfam" id="PF13416">
    <property type="entry name" value="SBP_bac_8"/>
    <property type="match status" value="1"/>
</dbReference>
<name>A0A242M9J9_CABSO</name>
<accession>A0A242M9J9</accession>
<dbReference type="EMBL" id="NBTZ01000142">
    <property type="protein sequence ID" value="OTP67977.1"/>
    <property type="molecule type" value="Genomic_DNA"/>
</dbReference>
<dbReference type="InterPro" id="IPR006059">
    <property type="entry name" value="SBP"/>
</dbReference>
<dbReference type="Gene3D" id="3.40.190.10">
    <property type="entry name" value="Periplasmic binding protein-like II"/>
    <property type="match status" value="2"/>
</dbReference>
<dbReference type="Proteomes" id="UP000195221">
    <property type="component" value="Unassembled WGS sequence"/>
</dbReference>
<gene>
    <name evidence="3" type="ORF">PAMC26577_35115</name>
</gene>
<keyword evidence="1" id="KW-0732">Signal</keyword>
<sequence length="465" mass="51461">MHLRHEIPLYVALNENIETTTSPREIAMTERKEHPSDTTTSEPAESGLGSGQGLSRRTLLKGAVAAAGIAGFPYVHAQEKITLRYLGTAVNQSSDIAKKFQEDTGIQIQYIPVTTDDVAKRIITQPNSFDIVDTEYFSLKKLIPAGTLAGMDARKIKLADKITPVLTRGEVDGKKIGDQGTAPKKVMFLTGARSTQFSATPTEWMTLIPTTYNADTLGIRPDLIKRPITSWSELLNPEFKGKAALLNIPAIGIMDSAMAIEAMGHVKYGDKGNMTKAEIDQTIKILIEAKRAGQFRAFWKDFNESVNLMASGEVVIQSMWSPAVTKVRTMGVACKFQPLKEGYRSWASGFGLPRSLQGRKLDAAYEFINWFQDGWAGAYLMRQGYYPGVTDTAKSHMQAYEWDYWMEGKPAAQDIKAPDGQLLEKAGTVRDGGSYNQRMGAIACWNAVMDENIYMVQKWNEFIAA</sequence>
<evidence type="ECO:0000256" key="1">
    <source>
        <dbReference type="ARBA" id="ARBA00022729"/>
    </source>
</evidence>
<evidence type="ECO:0000313" key="4">
    <source>
        <dbReference type="Proteomes" id="UP000195221"/>
    </source>
</evidence>
<reference evidence="3 4" key="1">
    <citation type="submission" date="2017-03" db="EMBL/GenBank/DDBJ databases">
        <title>Genome analysis of strain PAMC 26577.</title>
        <authorList>
            <person name="Oh H.-M."/>
            <person name="Yang J.-A."/>
        </authorList>
    </citation>
    <scope>NUCLEOTIDE SEQUENCE [LARGE SCALE GENOMIC DNA]</scope>
    <source>
        <strain evidence="3 4">PAMC 26577</strain>
    </source>
</reference>
<evidence type="ECO:0000313" key="3">
    <source>
        <dbReference type="EMBL" id="OTP67977.1"/>
    </source>
</evidence>
<comment type="caution">
    <text evidence="3">The sequence shown here is derived from an EMBL/GenBank/DDBJ whole genome shotgun (WGS) entry which is preliminary data.</text>
</comment>
<organism evidence="3 4">
    <name type="scientific">Caballeronia sordidicola</name>
    <name type="common">Burkholderia sordidicola</name>
    <dbReference type="NCBI Taxonomy" id="196367"/>
    <lineage>
        <taxon>Bacteria</taxon>
        <taxon>Pseudomonadati</taxon>
        <taxon>Pseudomonadota</taxon>
        <taxon>Betaproteobacteria</taxon>
        <taxon>Burkholderiales</taxon>
        <taxon>Burkholderiaceae</taxon>
        <taxon>Caballeronia</taxon>
    </lineage>
</organism>
<evidence type="ECO:0000256" key="2">
    <source>
        <dbReference type="SAM" id="MobiDB-lite"/>
    </source>
</evidence>
<dbReference type="PANTHER" id="PTHR30222:SF17">
    <property type="entry name" value="SPERMIDINE_PUTRESCINE-BINDING PERIPLASMIC PROTEIN"/>
    <property type="match status" value="1"/>
</dbReference>
<dbReference type="SUPFAM" id="SSF53850">
    <property type="entry name" value="Periplasmic binding protein-like II"/>
    <property type="match status" value="1"/>
</dbReference>
<dbReference type="PANTHER" id="PTHR30222">
    <property type="entry name" value="SPERMIDINE/PUTRESCINE-BINDING PERIPLASMIC PROTEIN"/>
    <property type="match status" value="1"/>
</dbReference>
<dbReference type="AlphaFoldDB" id="A0A242M9J9"/>